<reference evidence="1" key="1">
    <citation type="submission" date="2023-09" db="EMBL/GenBank/DDBJ databases">
        <title>Marinobacter sediminicola sp. nov. and Marinobacter maritimum sp. nov., isolated from marine sediment.</title>
        <authorList>
            <person name="An J."/>
        </authorList>
    </citation>
    <scope>NUCLEOTIDE SEQUENCE</scope>
    <source>
        <strain evidence="1">F60267</strain>
    </source>
</reference>
<dbReference type="InterPro" id="IPR027417">
    <property type="entry name" value="P-loop_NTPase"/>
</dbReference>
<evidence type="ECO:0000313" key="1">
    <source>
        <dbReference type="EMBL" id="MDS1309466.1"/>
    </source>
</evidence>
<organism evidence="1 2">
    <name type="scientific">Marinobacter xiaoshiensis</name>
    <dbReference type="NCBI Taxonomy" id="3073652"/>
    <lineage>
        <taxon>Bacteria</taxon>
        <taxon>Pseudomonadati</taxon>
        <taxon>Pseudomonadota</taxon>
        <taxon>Gammaproteobacteria</taxon>
        <taxon>Pseudomonadales</taxon>
        <taxon>Marinobacteraceae</taxon>
        <taxon>Marinobacter</taxon>
    </lineage>
</organism>
<dbReference type="RefSeq" id="WP_310965745.1">
    <property type="nucleotide sequence ID" value="NZ_JAVMBO010000007.1"/>
</dbReference>
<protein>
    <submittedName>
        <fullName evidence="1">Uncharacterized protein</fullName>
    </submittedName>
</protein>
<gene>
    <name evidence="1" type="ORF">RKA07_04990</name>
</gene>
<dbReference type="Proteomes" id="UP001267407">
    <property type="component" value="Unassembled WGS sequence"/>
</dbReference>
<name>A0ABU2HG11_9GAMM</name>
<dbReference type="SUPFAM" id="SSF48452">
    <property type="entry name" value="TPR-like"/>
    <property type="match status" value="1"/>
</dbReference>
<evidence type="ECO:0000313" key="2">
    <source>
        <dbReference type="Proteomes" id="UP001267407"/>
    </source>
</evidence>
<dbReference type="EMBL" id="JAVMBO010000007">
    <property type="protein sequence ID" value="MDS1309466.1"/>
    <property type="molecule type" value="Genomic_DNA"/>
</dbReference>
<dbReference type="InterPro" id="IPR011990">
    <property type="entry name" value="TPR-like_helical_dom_sf"/>
</dbReference>
<keyword evidence="2" id="KW-1185">Reference proteome</keyword>
<comment type="caution">
    <text evidence="1">The sequence shown here is derived from an EMBL/GenBank/DDBJ whole genome shotgun (WGS) entry which is preliminary data.</text>
</comment>
<proteinExistence type="predicted"/>
<dbReference type="Gene3D" id="3.40.50.300">
    <property type="entry name" value="P-loop containing nucleotide triphosphate hydrolases"/>
    <property type="match status" value="1"/>
</dbReference>
<dbReference type="SUPFAM" id="SSF52540">
    <property type="entry name" value="P-loop containing nucleoside triphosphate hydrolases"/>
    <property type="match status" value="1"/>
</dbReference>
<accession>A0ABU2HG11</accession>
<sequence length="451" mass="50076">MGEYLMPPAPSNPDGHYEDMPLVALHDDLLDQQGTTWQFSGEVSLSPDAGLEVLQRYVALRDSLHGHHWGMKDPRQCLFLPNWHQVLGERGQYLVILRHWSASIQSLLKRSAQDIALGLGATRENAALWQDYGHAARIWIAYNEALLEFLEQCPPKQRLVVTQQAVMHGLVLPDLVEGYFAIPLQSDTVSPIKPGLVHDEVDESLHAHLTEDQVDRMEAIWDRLLSFAAHRAEHESPRWVAGSGSDWDRRLAYSILAASPYKSAPTGSEAKGKIAVTHGETAVDLSVADLAARADRAYRTLLLLDAERYTREVLDLNPCDVASHVRLACIFLVSGQLEAGESVLSSAIERLGEVPLLLHFKATVLDLRGRTGEAVALLNSASATSELLQRHRIAFMLKGGQPDGRLAFEAWARNRSSSLEAWQKTARALTGVEHPDLRKDLAFRAASVWNR</sequence>
<dbReference type="Gene3D" id="1.25.40.10">
    <property type="entry name" value="Tetratricopeptide repeat domain"/>
    <property type="match status" value="1"/>
</dbReference>